<dbReference type="Pfam" id="PF03114">
    <property type="entry name" value="BAR"/>
    <property type="match status" value="1"/>
</dbReference>
<evidence type="ECO:0000256" key="3">
    <source>
        <dbReference type="ARBA" id="ARBA00022490"/>
    </source>
</evidence>
<dbReference type="InterPro" id="IPR004148">
    <property type="entry name" value="BAR_dom"/>
</dbReference>
<accession>A0A673J380</accession>
<dbReference type="GO" id="GO:0032956">
    <property type="term" value="P:regulation of actin cytoskeleton organization"/>
    <property type="evidence" value="ECO:0007669"/>
    <property type="project" value="TreeGrafter"/>
</dbReference>
<dbReference type="Ensembl" id="ENSSRHT00000045708.1">
    <property type="protein sequence ID" value="ENSSRHP00000044455.1"/>
    <property type="gene ID" value="ENSSRHG00000022384.1"/>
</dbReference>
<sequence length="273" mass="31109">MCFTEKKQDLVFKKPFSKRYIWKKGAQYGLWVVIDVLFCSAQIERRMELVRVVSHNTHKRMVACLQGQIGTDAEKRHKKLPLTALSQAMQDGGNQLGEESLIGKMMEMCGDAENRLASELMQHEMNIEKEILDPLNQLAEVDIPNILKQRRQLAKLVLDYDSARARWLQATKSIISGTNTQALTAKADSLKEEVDEAMNKMELCKDQLSADMYNFFSKEADYARYYVMLLEAQADHHRKSLTLLESVLPTIQAQQGDCTVSYCCVSEITTSET</sequence>
<dbReference type="PANTHER" id="PTHR14130">
    <property type="entry name" value="3BP-1 RELATED RHOGAP"/>
    <property type="match status" value="1"/>
</dbReference>
<keyword evidence="2" id="KW-0343">GTPase activation</keyword>
<evidence type="ECO:0000259" key="5">
    <source>
        <dbReference type="PROSITE" id="PS51021"/>
    </source>
</evidence>
<reference evidence="6" key="1">
    <citation type="submission" date="2025-08" db="UniProtKB">
        <authorList>
            <consortium name="Ensembl"/>
        </authorList>
    </citation>
    <scope>IDENTIFICATION</scope>
</reference>
<proteinExistence type="predicted"/>
<feature type="coiled-coil region" evidence="4">
    <location>
        <begin position="180"/>
        <end position="207"/>
    </location>
</feature>
<evidence type="ECO:0000313" key="7">
    <source>
        <dbReference type="Proteomes" id="UP000472270"/>
    </source>
</evidence>
<dbReference type="InterPro" id="IPR027267">
    <property type="entry name" value="AH/BAR_dom_sf"/>
</dbReference>
<keyword evidence="3" id="KW-0963">Cytoplasm</keyword>
<protein>
    <submittedName>
        <fullName evidence="6">Rho GTPase-activating protein 17-like</fullName>
    </submittedName>
</protein>
<evidence type="ECO:0000256" key="2">
    <source>
        <dbReference type="ARBA" id="ARBA00022468"/>
    </source>
</evidence>
<dbReference type="Gene3D" id="1.20.1270.60">
    <property type="entry name" value="Arfaptin homology (AH) domain/BAR domain"/>
    <property type="match status" value="1"/>
</dbReference>
<dbReference type="FunFam" id="1.20.1270.60:FF:000019">
    <property type="entry name" value="rho GTPase-activating protein 17 isoform X1"/>
    <property type="match status" value="1"/>
</dbReference>
<keyword evidence="4" id="KW-0175">Coiled coil</keyword>
<dbReference type="GO" id="GO:0005829">
    <property type="term" value="C:cytosol"/>
    <property type="evidence" value="ECO:0007669"/>
    <property type="project" value="TreeGrafter"/>
</dbReference>
<organism evidence="6 7">
    <name type="scientific">Sinocyclocheilus rhinocerous</name>
    <dbReference type="NCBI Taxonomy" id="307959"/>
    <lineage>
        <taxon>Eukaryota</taxon>
        <taxon>Metazoa</taxon>
        <taxon>Chordata</taxon>
        <taxon>Craniata</taxon>
        <taxon>Vertebrata</taxon>
        <taxon>Euteleostomi</taxon>
        <taxon>Actinopterygii</taxon>
        <taxon>Neopterygii</taxon>
        <taxon>Teleostei</taxon>
        <taxon>Ostariophysi</taxon>
        <taxon>Cypriniformes</taxon>
        <taxon>Cyprinidae</taxon>
        <taxon>Cyprininae</taxon>
        <taxon>Sinocyclocheilus</taxon>
    </lineage>
</organism>
<dbReference type="PROSITE" id="PS51021">
    <property type="entry name" value="BAR"/>
    <property type="match status" value="1"/>
</dbReference>
<reference evidence="6" key="2">
    <citation type="submission" date="2025-09" db="UniProtKB">
        <authorList>
            <consortium name="Ensembl"/>
        </authorList>
    </citation>
    <scope>IDENTIFICATION</scope>
</reference>
<name>A0A673J380_9TELE</name>
<dbReference type="SUPFAM" id="SSF103657">
    <property type="entry name" value="BAR/IMD domain-like"/>
    <property type="match status" value="1"/>
</dbReference>
<evidence type="ECO:0000313" key="6">
    <source>
        <dbReference type="Ensembl" id="ENSSRHP00000044455.1"/>
    </source>
</evidence>
<gene>
    <name evidence="6" type="primary">arhgap17a</name>
</gene>
<dbReference type="GO" id="GO:0035020">
    <property type="term" value="P:regulation of Rac protein signal transduction"/>
    <property type="evidence" value="ECO:0007669"/>
    <property type="project" value="TreeGrafter"/>
</dbReference>
<dbReference type="GO" id="GO:0005096">
    <property type="term" value="F:GTPase activator activity"/>
    <property type="evidence" value="ECO:0007669"/>
    <property type="project" value="UniProtKB-KW"/>
</dbReference>
<dbReference type="Proteomes" id="UP000472270">
    <property type="component" value="Unassembled WGS sequence"/>
</dbReference>
<dbReference type="AlphaFoldDB" id="A0A673J380"/>
<dbReference type="InterPro" id="IPR047165">
    <property type="entry name" value="RHG17/44/SH3BP1-like"/>
</dbReference>
<dbReference type="PANTHER" id="PTHR14130:SF3">
    <property type="entry name" value="RHO GTPASE-ACTIVATING PROTEIN 17"/>
    <property type="match status" value="1"/>
</dbReference>
<dbReference type="SMART" id="SM00721">
    <property type="entry name" value="BAR"/>
    <property type="match status" value="1"/>
</dbReference>
<comment type="subcellular location">
    <subcellularLocation>
        <location evidence="1">Cytoplasm</location>
    </subcellularLocation>
</comment>
<evidence type="ECO:0000256" key="1">
    <source>
        <dbReference type="ARBA" id="ARBA00004496"/>
    </source>
</evidence>
<keyword evidence="7" id="KW-1185">Reference proteome</keyword>
<feature type="domain" description="BAR" evidence="5">
    <location>
        <begin position="25"/>
        <end position="260"/>
    </location>
</feature>
<evidence type="ECO:0000256" key="4">
    <source>
        <dbReference type="SAM" id="Coils"/>
    </source>
</evidence>